<proteinExistence type="predicted"/>
<dbReference type="Gramene" id="FCD_00016856-RA">
    <property type="protein sequence ID" value="FCD_00016856-RA:cds"/>
    <property type="gene ID" value="FCD_00016856"/>
</dbReference>
<name>A0AA88DSB8_FICCA</name>
<evidence type="ECO:0000256" key="1">
    <source>
        <dbReference type="SAM" id="MobiDB-lite"/>
    </source>
</evidence>
<gene>
    <name evidence="2" type="ORF">TIFTF001_029375</name>
</gene>
<dbReference type="EMBL" id="BTGU01000097">
    <property type="protein sequence ID" value="GMN60280.1"/>
    <property type="molecule type" value="Genomic_DNA"/>
</dbReference>
<dbReference type="Proteomes" id="UP001187192">
    <property type="component" value="Unassembled WGS sequence"/>
</dbReference>
<accession>A0AA88DSB8</accession>
<dbReference type="AlphaFoldDB" id="A0AA88DSB8"/>
<keyword evidence="3" id="KW-1185">Reference proteome</keyword>
<organism evidence="2 3">
    <name type="scientific">Ficus carica</name>
    <name type="common">Common fig</name>
    <dbReference type="NCBI Taxonomy" id="3494"/>
    <lineage>
        <taxon>Eukaryota</taxon>
        <taxon>Viridiplantae</taxon>
        <taxon>Streptophyta</taxon>
        <taxon>Embryophyta</taxon>
        <taxon>Tracheophyta</taxon>
        <taxon>Spermatophyta</taxon>
        <taxon>Magnoliopsida</taxon>
        <taxon>eudicotyledons</taxon>
        <taxon>Gunneridae</taxon>
        <taxon>Pentapetalae</taxon>
        <taxon>rosids</taxon>
        <taxon>fabids</taxon>
        <taxon>Rosales</taxon>
        <taxon>Moraceae</taxon>
        <taxon>Ficeae</taxon>
        <taxon>Ficus</taxon>
    </lineage>
</organism>
<feature type="compositionally biased region" description="Low complexity" evidence="1">
    <location>
        <begin position="62"/>
        <end position="75"/>
    </location>
</feature>
<protein>
    <submittedName>
        <fullName evidence="2">Uncharacterized protein</fullName>
    </submittedName>
</protein>
<sequence>MESALCPLLNNLHLTTTVAATTTAAAKTQFRALLRNQLSLVPPFSSCFPEKISNFHGKRQHLNPPLSSTSPSSHYLSDEENPSRELAVLLDVEG</sequence>
<comment type="caution">
    <text evidence="2">The sequence shown here is derived from an EMBL/GenBank/DDBJ whole genome shotgun (WGS) entry which is preliminary data.</text>
</comment>
<evidence type="ECO:0000313" key="2">
    <source>
        <dbReference type="EMBL" id="GMN60280.1"/>
    </source>
</evidence>
<evidence type="ECO:0000313" key="3">
    <source>
        <dbReference type="Proteomes" id="UP001187192"/>
    </source>
</evidence>
<reference evidence="2" key="1">
    <citation type="submission" date="2023-07" db="EMBL/GenBank/DDBJ databases">
        <title>draft genome sequence of fig (Ficus carica).</title>
        <authorList>
            <person name="Takahashi T."/>
            <person name="Nishimura K."/>
        </authorList>
    </citation>
    <scope>NUCLEOTIDE SEQUENCE</scope>
</reference>
<feature type="region of interest" description="Disordered" evidence="1">
    <location>
        <begin position="58"/>
        <end position="82"/>
    </location>
</feature>